<comment type="caution">
    <text evidence="1">The sequence shown here is derived from an EMBL/GenBank/DDBJ whole genome shotgun (WGS) entry which is preliminary data.</text>
</comment>
<evidence type="ECO:0000313" key="2">
    <source>
        <dbReference type="Proteomes" id="UP001151760"/>
    </source>
</evidence>
<evidence type="ECO:0000313" key="1">
    <source>
        <dbReference type="EMBL" id="GJS68699.1"/>
    </source>
</evidence>
<gene>
    <name evidence="1" type="ORF">Tco_0683264</name>
</gene>
<protein>
    <submittedName>
        <fullName evidence="1">Uncharacterized protein</fullName>
    </submittedName>
</protein>
<organism evidence="1 2">
    <name type="scientific">Tanacetum coccineum</name>
    <dbReference type="NCBI Taxonomy" id="301880"/>
    <lineage>
        <taxon>Eukaryota</taxon>
        <taxon>Viridiplantae</taxon>
        <taxon>Streptophyta</taxon>
        <taxon>Embryophyta</taxon>
        <taxon>Tracheophyta</taxon>
        <taxon>Spermatophyta</taxon>
        <taxon>Magnoliopsida</taxon>
        <taxon>eudicotyledons</taxon>
        <taxon>Gunneridae</taxon>
        <taxon>Pentapetalae</taxon>
        <taxon>asterids</taxon>
        <taxon>campanulids</taxon>
        <taxon>Asterales</taxon>
        <taxon>Asteraceae</taxon>
        <taxon>Asteroideae</taxon>
        <taxon>Anthemideae</taxon>
        <taxon>Anthemidinae</taxon>
        <taxon>Tanacetum</taxon>
    </lineage>
</organism>
<reference evidence="1" key="2">
    <citation type="submission" date="2022-01" db="EMBL/GenBank/DDBJ databases">
        <authorList>
            <person name="Yamashiro T."/>
            <person name="Shiraishi A."/>
            <person name="Satake H."/>
            <person name="Nakayama K."/>
        </authorList>
    </citation>
    <scope>NUCLEOTIDE SEQUENCE</scope>
</reference>
<name>A0ABQ4XTQ2_9ASTR</name>
<keyword evidence="2" id="KW-1185">Reference proteome</keyword>
<reference evidence="1" key="1">
    <citation type="journal article" date="2022" name="Int. J. Mol. Sci.">
        <title>Draft Genome of Tanacetum Coccineum: Genomic Comparison of Closely Related Tanacetum-Family Plants.</title>
        <authorList>
            <person name="Yamashiro T."/>
            <person name="Shiraishi A."/>
            <person name="Nakayama K."/>
            <person name="Satake H."/>
        </authorList>
    </citation>
    <scope>NUCLEOTIDE SEQUENCE</scope>
</reference>
<sequence>MSFLYSLASELTVIRRSVIEDYRLAKEITMVSGEVNNVVIAHAQFLEELDSLETRHVPVKMDEFSMRFKGRTVR</sequence>
<proteinExistence type="predicted"/>
<accession>A0ABQ4XTQ2</accession>
<dbReference type="Proteomes" id="UP001151760">
    <property type="component" value="Unassembled WGS sequence"/>
</dbReference>
<dbReference type="EMBL" id="BQNB010009809">
    <property type="protein sequence ID" value="GJS68699.1"/>
    <property type="molecule type" value="Genomic_DNA"/>
</dbReference>